<dbReference type="Proteomes" id="UP001596328">
    <property type="component" value="Unassembled WGS sequence"/>
</dbReference>
<dbReference type="EMBL" id="JBHSWU010000432">
    <property type="protein sequence ID" value="MFC6725223.1"/>
    <property type="molecule type" value="Genomic_DNA"/>
</dbReference>
<gene>
    <name evidence="2" type="ORF">ACFQE1_12755</name>
</gene>
<reference evidence="2 3" key="1">
    <citation type="journal article" date="2019" name="Int. J. Syst. Evol. Microbiol.">
        <title>The Global Catalogue of Microorganisms (GCM) 10K type strain sequencing project: providing services to taxonomists for standard genome sequencing and annotation.</title>
        <authorList>
            <consortium name="The Broad Institute Genomics Platform"/>
            <consortium name="The Broad Institute Genome Sequencing Center for Infectious Disease"/>
            <person name="Wu L."/>
            <person name="Ma J."/>
        </authorList>
    </citation>
    <scope>NUCLEOTIDE SEQUENCE [LARGE SCALE GENOMIC DNA]</scope>
    <source>
        <strain evidence="2 3">NBRC 111368</strain>
    </source>
</reference>
<dbReference type="Pfam" id="PF25912">
    <property type="entry name" value="DUF7964"/>
    <property type="match status" value="1"/>
</dbReference>
<evidence type="ECO:0000259" key="1">
    <source>
        <dbReference type="Pfam" id="PF25912"/>
    </source>
</evidence>
<feature type="domain" description="DUF7964" evidence="1">
    <location>
        <begin position="19"/>
        <end position="105"/>
    </location>
</feature>
<evidence type="ECO:0000313" key="3">
    <source>
        <dbReference type="Proteomes" id="UP001596328"/>
    </source>
</evidence>
<organism evidence="2 3">
    <name type="scientific">Halobium palmae</name>
    <dbReference type="NCBI Taxonomy" id="1776492"/>
    <lineage>
        <taxon>Archaea</taxon>
        <taxon>Methanobacteriati</taxon>
        <taxon>Methanobacteriota</taxon>
        <taxon>Stenosarchaea group</taxon>
        <taxon>Halobacteria</taxon>
        <taxon>Halobacteriales</taxon>
        <taxon>Haloferacaceae</taxon>
        <taxon>Halobium</taxon>
    </lineage>
</organism>
<name>A0ABD5S1V6_9EURY</name>
<dbReference type="AlphaFoldDB" id="A0ABD5S1V6"/>
<protein>
    <recommendedName>
        <fullName evidence="1">DUF7964 domain-containing protein</fullName>
    </recommendedName>
</protein>
<accession>A0ABD5S1V6</accession>
<sequence length="113" mass="12121">PAGGNVNSRPALRTAMSILDSLPDRPLTDGELSKLNRAEGVELAVAVDGEEGDAPSGSGAESVLLATDRWVKALVRDGGWHVVETVDLEGTERYDAMRVCEDAVRTYHRESES</sequence>
<feature type="non-terminal residue" evidence="2">
    <location>
        <position position="1"/>
    </location>
</feature>
<dbReference type="InterPro" id="IPR058270">
    <property type="entry name" value="DUF7964"/>
</dbReference>
<keyword evidence="3" id="KW-1185">Reference proteome</keyword>
<comment type="caution">
    <text evidence="2">The sequence shown here is derived from an EMBL/GenBank/DDBJ whole genome shotgun (WGS) entry which is preliminary data.</text>
</comment>
<evidence type="ECO:0000313" key="2">
    <source>
        <dbReference type="EMBL" id="MFC6725223.1"/>
    </source>
</evidence>
<proteinExistence type="predicted"/>